<name>A0ABQ5C947_9ASTR</name>
<keyword evidence="2" id="KW-0695">RNA-directed DNA polymerase</keyword>
<reference evidence="2" key="1">
    <citation type="journal article" date="2022" name="Int. J. Mol. Sci.">
        <title>Draft Genome of Tanacetum Coccineum: Genomic Comparison of Closely Related Tanacetum-Family Plants.</title>
        <authorList>
            <person name="Yamashiro T."/>
            <person name="Shiraishi A."/>
            <person name="Nakayama K."/>
            <person name="Satake H."/>
        </authorList>
    </citation>
    <scope>NUCLEOTIDE SEQUENCE</scope>
</reference>
<dbReference type="EMBL" id="BQNB010014031">
    <property type="protein sequence ID" value="GJT23153.1"/>
    <property type="molecule type" value="Genomic_DNA"/>
</dbReference>
<dbReference type="Pfam" id="PF03732">
    <property type="entry name" value="Retrotrans_gag"/>
    <property type="match status" value="1"/>
</dbReference>
<evidence type="ECO:0000259" key="1">
    <source>
        <dbReference type="Pfam" id="PF03732"/>
    </source>
</evidence>
<feature type="domain" description="Retrotransposon gag" evidence="1">
    <location>
        <begin position="103"/>
        <end position="143"/>
    </location>
</feature>
<accession>A0ABQ5C947</accession>
<gene>
    <name evidence="2" type="ORF">Tco_0893090</name>
</gene>
<evidence type="ECO:0000313" key="2">
    <source>
        <dbReference type="EMBL" id="GJT23153.1"/>
    </source>
</evidence>
<dbReference type="InterPro" id="IPR005162">
    <property type="entry name" value="Retrotrans_gag_dom"/>
</dbReference>
<organism evidence="2 3">
    <name type="scientific">Tanacetum coccineum</name>
    <dbReference type="NCBI Taxonomy" id="301880"/>
    <lineage>
        <taxon>Eukaryota</taxon>
        <taxon>Viridiplantae</taxon>
        <taxon>Streptophyta</taxon>
        <taxon>Embryophyta</taxon>
        <taxon>Tracheophyta</taxon>
        <taxon>Spermatophyta</taxon>
        <taxon>Magnoliopsida</taxon>
        <taxon>eudicotyledons</taxon>
        <taxon>Gunneridae</taxon>
        <taxon>Pentapetalae</taxon>
        <taxon>asterids</taxon>
        <taxon>campanulids</taxon>
        <taxon>Asterales</taxon>
        <taxon>Asteraceae</taxon>
        <taxon>Asteroideae</taxon>
        <taxon>Anthemideae</taxon>
        <taxon>Anthemidinae</taxon>
        <taxon>Tanacetum</taxon>
    </lineage>
</organism>
<dbReference type="PANTHER" id="PTHR33223:SF11">
    <property type="entry name" value="ELEMENT PROTEIN, PUTATIVE-RELATED"/>
    <property type="match status" value="1"/>
</dbReference>
<proteinExistence type="predicted"/>
<evidence type="ECO:0000313" key="3">
    <source>
        <dbReference type="Proteomes" id="UP001151760"/>
    </source>
</evidence>
<keyword evidence="2" id="KW-0548">Nucleotidyltransferase</keyword>
<dbReference type="PANTHER" id="PTHR33223">
    <property type="entry name" value="CCHC-TYPE DOMAIN-CONTAINING PROTEIN"/>
    <property type="match status" value="1"/>
</dbReference>
<sequence>MAANGAGGVGPPPAGGGGLLVPDLRTIEELYQPSLNGRGGPIAPIAIQATNFGLKNEMIQQVQNLCPFRGPGDDANKHLDKFLHVTQSMKVNGVSDDALRLHLFPYSLQGRAAEWFDHLPRNSITSFDQMAKIFLEKYFPPSMVTQADK</sequence>
<dbReference type="Proteomes" id="UP001151760">
    <property type="component" value="Unassembled WGS sequence"/>
</dbReference>
<keyword evidence="3" id="KW-1185">Reference proteome</keyword>
<keyword evidence="2" id="KW-0808">Transferase</keyword>
<dbReference type="GO" id="GO:0003964">
    <property type="term" value="F:RNA-directed DNA polymerase activity"/>
    <property type="evidence" value="ECO:0007669"/>
    <property type="project" value="UniProtKB-KW"/>
</dbReference>
<protein>
    <submittedName>
        <fullName evidence="2">Reverse transcriptase domain-containing protein</fullName>
    </submittedName>
</protein>
<reference evidence="2" key="2">
    <citation type="submission" date="2022-01" db="EMBL/GenBank/DDBJ databases">
        <authorList>
            <person name="Yamashiro T."/>
            <person name="Shiraishi A."/>
            <person name="Satake H."/>
            <person name="Nakayama K."/>
        </authorList>
    </citation>
    <scope>NUCLEOTIDE SEQUENCE</scope>
</reference>
<comment type="caution">
    <text evidence="2">The sequence shown here is derived from an EMBL/GenBank/DDBJ whole genome shotgun (WGS) entry which is preliminary data.</text>
</comment>